<keyword evidence="3" id="KW-1185">Reference proteome</keyword>
<accession>A0A1G9FT47</accession>
<feature type="transmembrane region" description="Helical" evidence="1">
    <location>
        <begin position="12"/>
        <end position="33"/>
    </location>
</feature>
<sequence length="201" mass="21362">MNDTNRATNRILILVIGMITLAVGAGSILLGIAGPVRSGWRRAAPDVSQQIADTFAAATIPGTSSSWLSVAGVAVLIVLVVLLIVFILRQGNGRTRHLLRSEPGEHGGVAIDAAFAEQSLQNFLDTKSELVASHVSTYQVRNTPVLKVVVTCRRGVSPKDVGDVIDSSLASLDHLLGQHLSTFVQISGGFRARMTKSTRLQ</sequence>
<dbReference type="STRING" id="386301.SAMN05216282_11810"/>
<reference evidence="2 3" key="1">
    <citation type="submission" date="2016-10" db="EMBL/GenBank/DDBJ databases">
        <authorList>
            <person name="de Groot N.N."/>
        </authorList>
    </citation>
    <scope>NUCLEOTIDE SEQUENCE [LARGE SCALE GENOMIC DNA]</scope>
    <source>
        <strain evidence="2 3">CGMCC 1.5382</strain>
    </source>
</reference>
<proteinExistence type="predicted"/>
<evidence type="ECO:0008006" key="4">
    <source>
        <dbReference type="Google" id="ProtNLM"/>
    </source>
</evidence>
<dbReference type="AlphaFoldDB" id="A0A1G9FT47"/>
<organism evidence="2 3">
    <name type="scientific">Cryobacterium psychrotolerans</name>
    <dbReference type="NCBI Taxonomy" id="386301"/>
    <lineage>
        <taxon>Bacteria</taxon>
        <taxon>Bacillati</taxon>
        <taxon>Actinomycetota</taxon>
        <taxon>Actinomycetes</taxon>
        <taxon>Micrococcales</taxon>
        <taxon>Microbacteriaceae</taxon>
        <taxon>Cryobacterium</taxon>
    </lineage>
</organism>
<name>A0A1G9FT47_9MICO</name>
<keyword evidence="1" id="KW-0812">Transmembrane</keyword>
<evidence type="ECO:0000313" key="2">
    <source>
        <dbReference type="EMBL" id="SDK91527.1"/>
    </source>
</evidence>
<evidence type="ECO:0000313" key="3">
    <source>
        <dbReference type="Proteomes" id="UP000198701"/>
    </source>
</evidence>
<evidence type="ECO:0000256" key="1">
    <source>
        <dbReference type="SAM" id="Phobius"/>
    </source>
</evidence>
<keyword evidence="1" id="KW-0472">Membrane</keyword>
<dbReference type="OrthoDB" id="5123397at2"/>
<dbReference type="RefSeq" id="WP_092324451.1">
    <property type="nucleotide sequence ID" value="NZ_FNFU01000018.1"/>
</dbReference>
<dbReference type="EMBL" id="FNFU01000018">
    <property type="protein sequence ID" value="SDK91527.1"/>
    <property type="molecule type" value="Genomic_DNA"/>
</dbReference>
<dbReference type="Proteomes" id="UP000198701">
    <property type="component" value="Unassembled WGS sequence"/>
</dbReference>
<gene>
    <name evidence="2" type="ORF">SAMN05216282_11810</name>
</gene>
<keyword evidence="1" id="KW-1133">Transmembrane helix</keyword>
<protein>
    <recommendedName>
        <fullName evidence="4">Alkaline shock response membrane anchor protein AmaP</fullName>
    </recommendedName>
</protein>
<feature type="transmembrane region" description="Helical" evidence="1">
    <location>
        <begin position="67"/>
        <end position="88"/>
    </location>
</feature>